<dbReference type="SMART" id="SM00240">
    <property type="entry name" value="FHA"/>
    <property type="match status" value="1"/>
</dbReference>
<feature type="domain" description="FHA" evidence="2">
    <location>
        <begin position="146"/>
        <end position="195"/>
    </location>
</feature>
<dbReference type="PROSITE" id="PS50006">
    <property type="entry name" value="FHA_DOMAIN"/>
    <property type="match status" value="1"/>
</dbReference>
<dbReference type="Pfam" id="PF12401">
    <property type="entry name" value="FhaA_N"/>
    <property type="match status" value="1"/>
</dbReference>
<dbReference type="InterPro" id="IPR000253">
    <property type="entry name" value="FHA_dom"/>
</dbReference>
<evidence type="ECO:0000259" key="2">
    <source>
        <dbReference type="PROSITE" id="PS50006"/>
    </source>
</evidence>
<sequence length="219" mass="24798">MGLDKFERRIQGAVESVFARASKRSVEPIELGRRVVRELERNRKVALTSEIVPNVYKVYLSKYDFEELEPIAKAILAELKSLLVDTAEEHSYKFVGSIQIDFVEDFTQKAGSFYVESSFFEEEGYGDRFVLLLPDGRRIELNPGVFIIGRLPVCSLVVEDPRVSRRHCQIELVDSVAYLKDLGSTNGTYVNQQRITSEVPLVSGDEITVGGTRLVYLLE</sequence>
<name>A0A1M4UCU8_9ACTN</name>
<dbReference type="InterPro" id="IPR008984">
    <property type="entry name" value="SMAD_FHA_dom_sf"/>
</dbReference>
<evidence type="ECO:0000313" key="4">
    <source>
        <dbReference type="Proteomes" id="UP000184295"/>
    </source>
</evidence>
<dbReference type="EMBL" id="FQUL01000009">
    <property type="protein sequence ID" value="SHE54486.1"/>
    <property type="molecule type" value="Genomic_DNA"/>
</dbReference>
<dbReference type="InterPro" id="IPR042287">
    <property type="entry name" value="FhaA_N_sf"/>
</dbReference>
<keyword evidence="4" id="KW-1185">Reference proteome</keyword>
<protein>
    <submittedName>
        <fullName evidence="3">FHA domain-containing protein</fullName>
    </submittedName>
</protein>
<dbReference type="OrthoDB" id="151099at2"/>
<dbReference type="AlphaFoldDB" id="A0A1M4UCU8"/>
<organism evidence="3 4">
    <name type="scientific">Ferrithrix thermotolerans DSM 19514</name>
    <dbReference type="NCBI Taxonomy" id="1121881"/>
    <lineage>
        <taxon>Bacteria</taxon>
        <taxon>Bacillati</taxon>
        <taxon>Actinomycetota</taxon>
        <taxon>Acidimicrobiia</taxon>
        <taxon>Acidimicrobiales</taxon>
        <taxon>Acidimicrobiaceae</taxon>
        <taxon>Ferrithrix</taxon>
    </lineage>
</organism>
<dbReference type="PANTHER" id="PTHR23308">
    <property type="entry name" value="NUCLEAR INHIBITOR OF PROTEIN PHOSPHATASE-1"/>
    <property type="match status" value="1"/>
</dbReference>
<evidence type="ECO:0000313" key="3">
    <source>
        <dbReference type="EMBL" id="SHE54486.1"/>
    </source>
</evidence>
<dbReference type="CDD" id="cd00060">
    <property type="entry name" value="FHA"/>
    <property type="match status" value="1"/>
</dbReference>
<proteinExistence type="predicted"/>
<reference evidence="4" key="1">
    <citation type="submission" date="2016-11" db="EMBL/GenBank/DDBJ databases">
        <authorList>
            <person name="Varghese N."/>
            <person name="Submissions S."/>
        </authorList>
    </citation>
    <scope>NUCLEOTIDE SEQUENCE [LARGE SCALE GENOMIC DNA]</scope>
    <source>
        <strain evidence="4">DSM 19514</strain>
    </source>
</reference>
<dbReference type="Proteomes" id="UP000184295">
    <property type="component" value="Unassembled WGS sequence"/>
</dbReference>
<dbReference type="Gene3D" id="3.30.2320.60">
    <property type="entry name" value="FhaA, phosphopeptide-binding domain (DUF3662)"/>
    <property type="match status" value="1"/>
</dbReference>
<dbReference type="InterPro" id="IPR050923">
    <property type="entry name" value="Cell_Proc_Reg/RNA_Proc"/>
</dbReference>
<gene>
    <name evidence="3" type="ORF">SAMN02745225_00931</name>
</gene>
<keyword evidence="1" id="KW-0597">Phosphoprotein</keyword>
<dbReference type="STRING" id="1121881.SAMN02745225_00931"/>
<dbReference type="InterPro" id="IPR022128">
    <property type="entry name" value="FhaA_N"/>
</dbReference>
<dbReference type="Pfam" id="PF00498">
    <property type="entry name" value="FHA"/>
    <property type="match status" value="1"/>
</dbReference>
<accession>A0A1M4UCU8</accession>
<dbReference type="SUPFAM" id="SSF49879">
    <property type="entry name" value="SMAD/FHA domain"/>
    <property type="match status" value="1"/>
</dbReference>
<dbReference type="RefSeq" id="WP_072789269.1">
    <property type="nucleotide sequence ID" value="NZ_FQUL01000009.1"/>
</dbReference>
<evidence type="ECO:0000256" key="1">
    <source>
        <dbReference type="ARBA" id="ARBA00022553"/>
    </source>
</evidence>
<dbReference type="Gene3D" id="2.60.200.20">
    <property type="match status" value="1"/>
</dbReference>